<comment type="caution">
    <text evidence="2">The sequence shown here is derived from an EMBL/GenBank/DDBJ whole genome shotgun (WGS) entry which is preliminary data.</text>
</comment>
<feature type="compositionally biased region" description="Gly residues" evidence="1">
    <location>
        <begin position="67"/>
        <end position="77"/>
    </location>
</feature>
<gene>
    <name evidence="2" type="ORF">PIB30_008050</name>
</gene>
<protein>
    <submittedName>
        <fullName evidence="2">Uncharacterized protein</fullName>
    </submittedName>
</protein>
<name>A0ABU6W4Q0_9FABA</name>
<accession>A0ABU6W4Q0</accession>
<evidence type="ECO:0000256" key="1">
    <source>
        <dbReference type="SAM" id="MobiDB-lite"/>
    </source>
</evidence>
<evidence type="ECO:0000313" key="3">
    <source>
        <dbReference type="Proteomes" id="UP001341840"/>
    </source>
</evidence>
<reference evidence="2 3" key="1">
    <citation type="journal article" date="2023" name="Plants (Basel)">
        <title>Bridging the Gap: Combining Genomics and Transcriptomics Approaches to Understand Stylosanthes scabra, an Orphan Legume from the Brazilian Caatinga.</title>
        <authorList>
            <person name="Ferreira-Neto J.R.C."/>
            <person name="da Silva M.D."/>
            <person name="Binneck E."/>
            <person name="de Melo N.F."/>
            <person name="da Silva R.H."/>
            <person name="de Melo A.L.T.M."/>
            <person name="Pandolfi V."/>
            <person name="Bustamante F.O."/>
            <person name="Brasileiro-Vidal A.C."/>
            <person name="Benko-Iseppon A.M."/>
        </authorList>
    </citation>
    <scope>NUCLEOTIDE SEQUENCE [LARGE SCALE GENOMIC DNA]</scope>
    <source>
        <tissue evidence="2">Leaves</tissue>
    </source>
</reference>
<dbReference type="Proteomes" id="UP001341840">
    <property type="component" value="Unassembled WGS sequence"/>
</dbReference>
<evidence type="ECO:0000313" key="2">
    <source>
        <dbReference type="EMBL" id="MED6180192.1"/>
    </source>
</evidence>
<keyword evidence="3" id="KW-1185">Reference proteome</keyword>
<dbReference type="EMBL" id="JASCZI010181260">
    <property type="protein sequence ID" value="MED6180192.1"/>
    <property type="molecule type" value="Genomic_DNA"/>
</dbReference>
<sequence length="77" mass="8228">MCRETLEIVLDQDPKGRRIYVPEEVPGHDLEMVEVPLEVEHVQQLGEIGTNLHPGASEQVPQPEAGDGAGGDGGCPT</sequence>
<feature type="region of interest" description="Disordered" evidence="1">
    <location>
        <begin position="50"/>
        <end position="77"/>
    </location>
</feature>
<organism evidence="2 3">
    <name type="scientific">Stylosanthes scabra</name>
    <dbReference type="NCBI Taxonomy" id="79078"/>
    <lineage>
        <taxon>Eukaryota</taxon>
        <taxon>Viridiplantae</taxon>
        <taxon>Streptophyta</taxon>
        <taxon>Embryophyta</taxon>
        <taxon>Tracheophyta</taxon>
        <taxon>Spermatophyta</taxon>
        <taxon>Magnoliopsida</taxon>
        <taxon>eudicotyledons</taxon>
        <taxon>Gunneridae</taxon>
        <taxon>Pentapetalae</taxon>
        <taxon>rosids</taxon>
        <taxon>fabids</taxon>
        <taxon>Fabales</taxon>
        <taxon>Fabaceae</taxon>
        <taxon>Papilionoideae</taxon>
        <taxon>50 kb inversion clade</taxon>
        <taxon>dalbergioids sensu lato</taxon>
        <taxon>Dalbergieae</taxon>
        <taxon>Pterocarpus clade</taxon>
        <taxon>Stylosanthes</taxon>
    </lineage>
</organism>
<proteinExistence type="predicted"/>